<evidence type="ECO:0000313" key="3">
    <source>
        <dbReference type="Proteomes" id="UP000646244"/>
    </source>
</evidence>
<dbReference type="RefSeq" id="WP_190113238.1">
    <property type="nucleotide sequence ID" value="NZ_BMVB01000044.1"/>
</dbReference>
<accession>A0A918WQ74</accession>
<dbReference type="InterPro" id="IPR045730">
    <property type="entry name" value="DUF6084"/>
</dbReference>
<dbReference type="Proteomes" id="UP000646244">
    <property type="component" value="Unassembled WGS sequence"/>
</dbReference>
<reference evidence="2" key="2">
    <citation type="submission" date="2020-09" db="EMBL/GenBank/DDBJ databases">
        <authorList>
            <person name="Sun Q."/>
            <person name="Ohkuma M."/>
        </authorList>
    </citation>
    <scope>NUCLEOTIDE SEQUENCE</scope>
    <source>
        <strain evidence="2">JCM 4633</strain>
    </source>
</reference>
<feature type="region of interest" description="Disordered" evidence="1">
    <location>
        <begin position="228"/>
        <end position="248"/>
    </location>
</feature>
<dbReference type="Pfam" id="PF19562">
    <property type="entry name" value="DUF6084"/>
    <property type="match status" value="1"/>
</dbReference>
<dbReference type="AlphaFoldDB" id="A0A918WQ74"/>
<gene>
    <name evidence="2" type="ORF">GCM10010507_61700</name>
</gene>
<proteinExistence type="predicted"/>
<feature type="compositionally biased region" description="Low complexity" evidence="1">
    <location>
        <begin position="232"/>
        <end position="248"/>
    </location>
</feature>
<evidence type="ECO:0000256" key="1">
    <source>
        <dbReference type="SAM" id="MobiDB-lite"/>
    </source>
</evidence>
<dbReference type="EMBL" id="BMVB01000044">
    <property type="protein sequence ID" value="GHC74032.1"/>
    <property type="molecule type" value="Genomic_DNA"/>
</dbReference>
<sequence length="248" mass="27168">MSTPPPGHRHPDAPATRDDIADLSFRVTGVRPLDHAAVPTLVFPLRITRTGGGPVRSVTLTTTVRIAAARRRYGPADRIALARLFGQPDQWATGLHPLTWAQVTTVVPPFDATTTVDLPVPCSRECELAVTTYFEAVGDTEVPLDFLFSGTVFHTGPDARLCTSRIRWSEETTHPLPAGLWHTLTARYFGGTRWLRLSPEAHDRLSAHRTRRALTDWDATIHDLLDHPARHPAGTPAAPDPAGAPWTP</sequence>
<reference evidence="2" key="1">
    <citation type="journal article" date="2014" name="Int. J. Syst. Evol. Microbiol.">
        <title>Complete genome sequence of Corynebacterium casei LMG S-19264T (=DSM 44701T), isolated from a smear-ripened cheese.</title>
        <authorList>
            <consortium name="US DOE Joint Genome Institute (JGI-PGF)"/>
            <person name="Walter F."/>
            <person name="Albersmeier A."/>
            <person name="Kalinowski J."/>
            <person name="Ruckert C."/>
        </authorList>
    </citation>
    <scope>NUCLEOTIDE SEQUENCE</scope>
    <source>
        <strain evidence="2">JCM 4633</strain>
    </source>
</reference>
<protein>
    <submittedName>
        <fullName evidence="2">Uncharacterized protein</fullName>
    </submittedName>
</protein>
<name>A0A918WQ74_STRCJ</name>
<comment type="caution">
    <text evidence="2">The sequence shown here is derived from an EMBL/GenBank/DDBJ whole genome shotgun (WGS) entry which is preliminary data.</text>
</comment>
<organism evidence="2 3">
    <name type="scientific">Streptomyces cinnamoneus</name>
    <name type="common">Streptoverticillium cinnamoneum</name>
    <dbReference type="NCBI Taxonomy" id="53446"/>
    <lineage>
        <taxon>Bacteria</taxon>
        <taxon>Bacillati</taxon>
        <taxon>Actinomycetota</taxon>
        <taxon>Actinomycetes</taxon>
        <taxon>Kitasatosporales</taxon>
        <taxon>Streptomycetaceae</taxon>
        <taxon>Streptomyces</taxon>
        <taxon>Streptomyces cinnamoneus group</taxon>
    </lineage>
</organism>
<evidence type="ECO:0000313" key="2">
    <source>
        <dbReference type="EMBL" id="GHC74032.1"/>
    </source>
</evidence>